<proteinExistence type="inferred from homology"/>
<comment type="subcellular location">
    <subcellularLocation>
        <location evidence="2">Secreted</location>
        <location evidence="2">Extracellular space</location>
        <location evidence="2">Extracellular matrix</location>
    </subcellularLocation>
</comment>
<comment type="similarity">
    <text evidence="3">Belongs to the UCMA family.</text>
</comment>
<evidence type="ECO:0000256" key="1">
    <source>
        <dbReference type="ARBA" id="ARBA00002111"/>
    </source>
</evidence>
<dbReference type="InterPro" id="IPR031386">
    <property type="entry name" value="UCMA"/>
</dbReference>
<accession>A0A091DW57</accession>
<dbReference type="Proteomes" id="UP000028990">
    <property type="component" value="Unassembled WGS sequence"/>
</dbReference>
<feature type="chain" id="PRO_5001872303" description="Unique cartilage matrix-associated protein" evidence="10">
    <location>
        <begin position="28"/>
        <end position="190"/>
    </location>
</feature>
<dbReference type="Pfam" id="PF17085">
    <property type="entry name" value="UCMA"/>
    <property type="match status" value="2"/>
</dbReference>
<feature type="signal peptide" evidence="10">
    <location>
        <begin position="1"/>
        <end position="27"/>
    </location>
</feature>
<evidence type="ECO:0000256" key="8">
    <source>
        <dbReference type="ARBA" id="ARBA00022729"/>
    </source>
</evidence>
<organism evidence="11 12">
    <name type="scientific">Fukomys damarensis</name>
    <name type="common">Damaraland mole rat</name>
    <name type="synonym">Cryptomys damarensis</name>
    <dbReference type="NCBI Taxonomy" id="885580"/>
    <lineage>
        <taxon>Eukaryota</taxon>
        <taxon>Metazoa</taxon>
        <taxon>Chordata</taxon>
        <taxon>Craniata</taxon>
        <taxon>Vertebrata</taxon>
        <taxon>Euteleostomi</taxon>
        <taxon>Mammalia</taxon>
        <taxon>Eutheria</taxon>
        <taxon>Euarchontoglires</taxon>
        <taxon>Glires</taxon>
        <taxon>Rodentia</taxon>
        <taxon>Hystricomorpha</taxon>
        <taxon>Bathyergidae</taxon>
        <taxon>Fukomys</taxon>
    </lineage>
</organism>
<evidence type="ECO:0000256" key="2">
    <source>
        <dbReference type="ARBA" id="ARBA00004498"/>
    </source>
</evidence>
<dbReference type="AlphaFoldDB" id="A0A091DW57"/>
<dbReference type="PANTHER" id="PTHR28647:SF2">
    <property type="entry name" value="UNIQUE CARTILAGE MATRIX-ASSOCIATED PROTEIN"/>
    <property type="match status" value="1"/>
</dbReference>
<keyword evidence="8 10" id="KW-0732">Signal</keyword>
<evidence type="ECO:0000256" key="3">
    <source>
        <dbReference type="ARBA" id="ARBA00011000"/>
    </source>
</evidence>
<dbReference type="GO" id="GO:0048706">
    <property type="term" value="P:embryonic skeletal system development"/>
    <property type="evidence" value="ECO:0007669"/>
    <property type="project" value="TreeGrafter"/>
</dbReference>
<keyword evidence="9" id="KW-0175">Coiled coil</keyword>
<evidence type="ECO:0000256" key="7">
    <source>
        <dbReference type="ARBA" id="ARBA00022641"/>
    </source>
</evidence>
<sequence>MPGRKALLLSCLSALVLLSTLREGTRASVGGRQAAEAREVPGVQQKIFMQESDASSFLQRRGRRSPKLHGEVNAENRQKLRADELRREYYEEQRNKFENLAEEQKDEGLCCSLITRVLTLGPCSKHPSSEPFSKPPAAACSQDPTVAILPDGANSSENEQEERSWEAVEQWRQWHYDGLFPSYLYDRHHI</sequence>
<dbReference type="PANTHER" id="PTHR28647">
    <property type="entry name" value="UNIQUE CARTILAGE MATRIX-ASSOCIATED PROTEIN"/>
    <property type="match status" value="1"/>
</dbReference>
<reference evidence="11 12" key="1">
    <citation type="submission" date="2013-11" db="EMBL/GenBank/DDBJ databases">
        <title>The Damaraland mole rat (Fukomys damarensis) genome and evolution of African mole rats.</title>
        <authorList>
            <person name="Gladyshev V.N."/>
            <person name="Fang X."/>
        </authorList>
    </citation>
    <scope>NUCLEOTIDE SEQUENCE [LARGE SCALE GENOMIC DNA]</scope>
    <source>
        <tissue evidence="11">Liver</tissue>
    </source>
</reference>
<evidence type="ECO:0000313" key="12">
    <source>
        <dbReference type="Proteomes" id="UP000028990"/>
    </source>
</evidence>
<evidence type="ECO:0000256" key="5">
    <source>
        <dbReference type="ARBA" id="ARBA00022525"/>
    </source>
</evidence>
<evidence type="ECO:0000256" key="6">
    <source>
        <dbReference type="ARBA" id="ARBA00022530"/>
    </source>
</evidence>
<evidence type="ECO:0000256" key="9">
    <source>
        <dbReference type="ARBA" id="ARBA00023054"/>
    </source>
</evidence>
<dbReference type="GO" id="GO:0045667">
    <property type="term" value="P:regulation of osteoblast differentiation"/>
    <property type="evidence" value="ECO:0007669"/>
    <property type="project" value="InterPro"/>
</dbReference>
<evidence type="ECO:0000256" key="10">
    <source>
        <dbReference type="SAM" id="SignalP"/>
    </source>
</evidence>
<keyword evidence="7" id="KW-0765">Sulfation</keyword>
<dbReference type="GO" id="GO:0031012">
    <property type="term" value="C:extracellular matrix"/>
    <property type="evidence" value="ECO:0007669"/>
    <property type="project" value="TreeGrafter"/>
</dbReference>
<keyword evidence="6" id="KW-0272">Extracellular matrix</keyword>
<evidence type="ECO:0000313" key="11">
    <source>
        <dbReference type="EMBL" id="KFO34535.1"/>
    </source>
</evidence>
<evidence type="ECO:0000256" key="4">
    <source>
        <dbReference type="ARBA" id="ARBA00013765"/>
    </source>
</evidence>
<comment type="function">
    <text evidence="1">May be involved in the negative control of osteogenic differentiation of osteochondrogenic precursor cells in peripheral zones of fetal cartilage and at the cartilage-bone interface.</text>
</comment>
<gene>
    <name evidence="11" type="ORF">H920_04042</name>
</gene>
<keyword evidence="12" id="KW-1185">Reference proteome</keyword>
<dbReference type="EMBL" id="KN121936">
    <property type="protein sequence ID" value="KFO34535.1"/>
    <property type="molecule type" value="Genomic_DNA"/>
</dbReference>
<keyword evidence="5" id="KW-0964">Secreted</keyword>
<name>A0A091DW57_FUKDA</name>
<protein>
    <recommendedName>
        <fullName evidence="4">Unique cartilage matrix-associated protein</fullName>
    </recommendedName>
</protein>